<dbReference type="Proteomes" id="UP000505267">
    <property type="component" value="Segment"/>
</dbReference>
<reference evidence="2 3" key="1">
    <citation type="journal article" date="2013" name="PLoS Genet.">
        <title>Expanding the Marine Virosphere Using Metagenomics.</title>
        <authorList>
            <person name="Mizuno C.M."/>
            <person name="Rodriguez-Valera F."/>
            <person name="Kimes N.E."/>
            <person name="Ghai R."/>
        </authorList>
    </citation>
    <scope>NUCLEOTIDE SEQUENCE [LARGE SCALE GENOMIC DNA]</scope>
    <source>
        <strain evidence="2">UvMED-CGR-U-MedDCM-OCT-S30-C28</strain>
    </source>
</reference>
<dbReference type="GeneID" id="55412565"/>
<feature type="region of interest" description="Disordered" evidence="1">
    <location>
        <begin position="541"/>
        <end position="562"/>
    </location>
</feature>
<feature type="region of interest" description="Disordered" evidence="1">
    <location>
        <begin position="579"/>
        <end position="611"/>
    </location>
</feature>
<organism evidence="2 3">
    <name type="scientific">uncultured phage_MedDCM-OCT-S30-C28</name>
    <dbReference type="NCBI Taxonomy" id="2741076"/>
    <lineage>
        <taxon>Viruses</taxon>
        <taxon>Duplodnaviria</taxon>
        <taxon>Heunggongvirae</taxon>
        <taxon>Uroviricota</taxon>
        <taxon>Caudoviricetes</taxon>
        <taxon>Autographivirales</taxon>
        <taxon>Fussvirus</taxon>
        <taxon>Fussvirus S30C28</taxon>
    </lineage>
</organism>
<keyword evidence="3" id="KW-1185">Reference proteome</keyword>
<accession>A0A6S4PAL0</accession>
<dbReference type="EMBL" id="AP013543">
    <property type="protein sequence ID" value="BAQ94220.1"/>
    <property type="molecule type" value="Genomic_DNA"/>
</dbReference>
<dbReference type="RefSeq" id="YP_009777762.1">
    <property type="nucleotide sequence ID" value="NC_047703.1"/>
</dbReference>
<dbReference type="KEGG" id="vg:55412565"/>
<evidence type="ECO:0000313" key="2">
    <source>
        <dbReference type="EMBL" id="BAQ94220.1"/>
    </source>
</evidence>
<evidence type="ECO:0000313" key="3">
    <source>
        <dbReference type="Proteomes" id="UP000505267"/>
    </source>
</evidence>
<proteinExistence type="predicted"/>
<sequence>MGRKKTELNLQAELPEVRSRDFNLFYRPEVAPIDKSVAIFAKSIDNFVNNAGTAMVLNAEKKEKEINEAEAVKQFNQNKKGFKDAVESGEIPKEVNPYFQQKYKELQLNKKAKEFQADIYRKYAEKNVLDNPDPNAFDKFYEDELKLFLNQNNLGAFDALELEKGFFSETSKTRNSLFNTHVNSQMSKIGEDFKNSFKENIQSKFDKNKSNEEIGKDISAFIQESTKDGLSNSTAQKYLLESLKEYAKTTGDLEFAERLLRDLPNHLKLGTDSLAKVKGLENDFDEIKQSIDDRILQKEKDDVTKLNLQNSRDTLEASEFANKFETFSDAMSAPEYKTFSNNKKAEVFKEYESREQGFDSQTDPRVEEDFYKLLEENKLTEAKEFLRRNIPNMTSNDYAEFDTELKAFQFTEKDGLLASGYYKHWKNEIETITKSTNKTKYALSKISPLEHKKFEANMKVWLKDNPVENYEKPSDRKEAFEKYVKTEYDKVLEIAISDEASFTDGDATISGNDDTPTIEGGKIKANKEDLKVTIEEEPKVKLNRKERRETKPEDPELSMDMSSVVIIPEGLSGAKLRKFRRDNPNAIPRDEYDRIVQKQTSNQTAKIGGSS</sequence>
<evidence type="ECO:0000256" key="1">
    <source>
        <dbReference type="SAM" id="MobiDB-lite"/>
    </source>
</evidence>
<protein>
    <submittedName>
        <fullName evidence="2">Uncharacterized protein</fullName>
    </submittedName>
</protein>
<name>A0A6S4PAL0_9CAUD</name>